<organism evidence="1 2">
    <name type="scientific">Gemmata algarum</name>
    <dbReference type="NCBI Taxonomy" id="2975278"/>
    <lineage>
        <taxon>Bacteria</taxon>
        <taxon>Pseudomonadati</taxon>
        <taxon>Planctomycetota</taxon>
        <taxon>Planctomycetia</taxon>
        <taxon>Gemmatales</taxon>
        <taxon>Gemmataceae</taxon>
        <taxon>Gemmata</taxon>
    </lineage>
</organism>
<proteinExistence type="predicted"/>
<protein>
    <submittedName>
        <fullName evidence="1">Uncharacterized protein</fullName>
    </submittedName>
</protein>
<accession>A0ABU5EYX7</accession>
<name>A0ABU5EYX7_9BACT</name>
<dbReference type="EMBL" id="JAXBLV010000178">
    <property type="protein sequence ID" value="MDY3560439.1"/>
    <property type="molecule type" value="Genomic_DNA"/>
</dbReference>
<reference evidence="2" key="1">
    <citation type="journal article" date="2023" name="Mar. Drugs">
        <title>Gemmata algarum, a Novel Planctomycete Isolated from an Algal Mat, Displays Antimicrobial Activity.</title>
        <authorList>
            <person name="Kumar G."/>
            <person name="Kallscheuer N."/>
            <person name="Kashif M."/>
            <person name="Ahamad S."/>
            <person name="Jagadeeshwari U."/>
            <person name="Pannikurungottu S."/>
            <person name="Haufschild T."/>
            <person name="Kabuu M."/>
            <person name="Sasikala C."/>
            <person name="Jogler C."/>
            <person name="Ramana C."/>
        </authorList>
    </citation>
    <scope>NUCLEOTIDE SEQUENCE [LARGE SCALE GENOMIC DNA]</scope>
    <source>
        <strain evidence="2">JC673</strain>
    </source>
</reference>
<gene>
    <name evidence="1" type="ORF">R5W23_001673</name>
</gene>
<comment type="caution">
    <text evidence="1">The sequence shown here is derived from an EMBL/GenBank/DDBJ whole genome shotgun (WGS) entry which is preliminary data.</text>
</comment>
<keyword evidence="2" id="KW-1185">Reference proteome</keyword>
<evidence type="ECO:0000313" key="1">
    <source>
        <dbReference type="EMBL" id="MDY3560439.1"/>
    </source>
</evidence>
<dbReference type="Proteomes" id="UP001272242">
    <property type="component" value="Unassembled WGS sequence"/>
</dbReference>
<sequence>MNSTTRDVPAPESYATFWEPIPVDAPVTAHAPASEPKDAYQDFVNSTEDAPVSLQVSQIDI</sequence>
<evidence type="ECO:0000313" key="2">
    <source>
        <dbReference type="Proteomes" id="UP001272242"/>
    </source>
</evidence>
<dbReference type="RefSeq" id="WP_320687013.1">
    <property type="nucleotide sequence ID" value="NZ_JAXBLV010000178.1"/>
</dbReference>